<evidence type="ECO:0000256" key="1">
    <source>
        <dbReference type="SAM" id="Coils"/>
    </source>
</evidence>
<evidence type="ECO:0000259" key="4">
    <source>
        <dbReference type="PROSITE" id="PS51737"/>
    </source>
</evidence>
<dbReference type="Proteomes" id="UP001595816">
    <property type="component" value="Unassembled WGS sequence"/>
</dbReference>
<keyword evidence="6" id="KW-1185">Reference proteome</keyword>
<accession>A0ABV8LKV2</accession>
<feature type="domain" description="Resolvase/invertase-type recombinase catalytic" evidence="3">
    <location>
        <begin position="7"/>
        <end position="155"/>
    </location>
</feature>
<dbReference type="Pfam" id="PF00239">
    <property type="entry name" value="Resolvase"/>
    <property type="match status" value="1"/>
</dbReference>
<feature type="coiled-coil region" evidence="1">
    <location>
        <begin position="373"/>
        <end position="428"/>
    </location>
</feature>
<dbReference type="CDD" id="cd00338">
    <property type="entry name" value="Ser_Recombinase"/>
    <property type="match status" value="1"/>
</dbReference>
<proteinExistence type="predicted"/>
<dbReference type="InterPro" id="IPR011109">
    <property type="entry name" value="DNA_bind_recombinase_dom"/>
</dbReference>
<dbReference type="PROSITE" id="PS51737">
    <property type="entry name" value="RECOMBINASE_DNA_BIND"/>
    <property type="match status" value="1"/>
</dbReference>
<feature type="domain" description="Recombinase" evidence="4">
    <location>
        <begin position="163"/>
        <end position="291"/>
    </location>
</feature>
<comment type="caution">
    <text evidence="5">The sequence shown here is derived from an EMBL/GenBank/DDBJ whole genome shotgun (WGS) entry which is preliminary data.</text>
</comment>
<dbReference type="InterPro" id="IPR036162">
    <property type="entry name" value="Resolvase-like_N_sf"/>
</dbReference>
<dbReference type="RefSeq" id="WP_275979054.1">
    <property type="nucleotide sequence ID" value="NZ_JAMZDZ010000001.1"/>
</dbReference>
<dbReference type="Gene3D" id="3.40.50.1390">
    <property type="entry name" value="Resolvase, N-terminal catalytic domain"/>
    <property type="match status" value="1"/>
</dbReference>
<dbReference type="Gene3D" id="3.90.1750.20">
    <property type="entry name" value="Putative Large Serine Recombinase, Chain B, Domain 2"/>
    <property type="match status" value="1"/>
</dbReference>
<evidence type="ECO:0000313" key="6">
    <source>
        <dbReference type="Proteomes" id="UP001595816"/>
    </source>
</evidence>
<evidence type="ECO:0000256" key="2">
    <source>
        <dbReference type="SAM" id="MobiDB-lite"/>
    </source>
</evidence>
<dbReference type="EMBL" id="JBHSAY010000005">
    <property type="protein sequence ID" value="MFC4130908.1"/>
    <property type="molecule type" value="Genomic_DNA"/>
</dbReference>
<organism evidence="5 6">
    <name type="scientific">Hamadaea flava</name>
    <dbReference type="NCBI Taxonomy" id="1742688"/>
    <lineage>
        <taxon>Bacteria</taxon>
        <taxon>Bacillati</taxon>
        <taxon>Actinomycetota</taxon>
        <taxon>Actinomycetes</taxon>
        <taxon>Micromonosporales</taxon>
        <taxon>Micromonosporaceae</taxon>
        <taxon>Hamadaea</taxon>
    </lineage>
</organism>
<dbReference type="InterPro" id="IPR038109">
    <property type="entry name" value="DNA_bind_recomb_sf"/>
</dbReference>
<dbReference type="InterPro" id="IPR050639">
    <property type="entry name" value="SSR_resolvase"/>
</dbReference>
<dbReference type="Pfam" id="PF07508">
    <property type="entry name" value="Recombinase"/>
    <property type="match status" value="1"/>
</dbReference>
<dbReference type="PANTHER" id="PTHR30461:SF23">
    <property type="entry name" value="DNA RECOMBINASE-RELATED"/>
    <property type="match status" value="1"/>
</dbReference>
<evidence type="ECO:0000259" key="3">
    <source>
        <dbReference type="PROSITE" id="PS51736"/>
    </source>
</evidence>
<dbReference type="SUPFAM" id="SSF53041">
    <property type="entry name" value="Resolvase-like"/>
    <property type="match status" value="1"/>
</dbReference>
<dbReference type="InterPro" id="IPR006119">
    <property type="entry name" value="Resolv_N"/>
</dbReference>
<keyword evidence="1" id="KW-0175">Coiled coil</keyword>
<protein>
    <submittedName>
        <fullName evidence="5">Recombinase family protein</fullName>
    </submittedName>
</protein>
<gene>
    <name evidence="5" type="ORF">ACFOZ4_09870</name>
</gene>
<name>A0ABV8LKV2_9ACTN</name>
<dbReference type="PROSITE" id="PS51736">
    <property type="entry name" value="RECOMBINASES_3"/>
    <property type="match status" value="1"/>
</dbReference>
<reference evidence="6" key="1">
    <citation type="journal article" date="2019" name="Int. J. Syst. Evol. Microbiol.">
        <title>The Global Catalogue of Microorganisms (GCM) 10K type strain sequencing project: providing services to taxonomists for standard genome sequencing and annotation.</title>
        <authorList>
            <consortium name="The Broad Institute Genomics Platform"/>
            <consortium name="The Broad Institute Genome Sequencing Center for Infectious Disease"/>
            <person name="Wu L."/>
            <person name="Ma J."/>
        </authorList>
    </citation>
    <scope>NUCLEOTIDE SEQUENCE [LARGE SCALE GENOMIC DNA]</scope>
    <source>
        <strain evidence="6">CGMCC 4.7289</strain>
    </source>
</reference>
<sequence>MRDAPLPAVLYLRMSQDRAGDELGITRQRDDARKLAQVRGLTVVGEHVDNDVSAAGKVKRPGFDALIKDLEAGRVSVVIAWDLTRLTRNARDTLRLLEAGEKAGAMISCVKGSDLNLATADGQMTAGVLAAIAQGEIKKKSERQRAANIQAATDGRRVGGRRPFGYEQNGVTVRRDEADALRHIYGDVARGLTLAGAARILNERGLLSPQLRRRPRTPDGQVAEGPQQASPWIAQSLRTTLLNPRYAGMRATKLPGKRDKWTIHGKAAWDGLVPEETWRAVNEILRDPDRATAQGHQALLTGIARCGAPGCGMTVRAGRNLLGQPIYRCPAASAGHVTRRRDPVDDWIGSLVVARLSREDARELLVDDRRPDVAALREQARALDLKLKRLAVQFADDLITAHQLEAATARARKRRDEIEAQIADAGKQSLLGPLINARNPKAVYEALHDDQKRAVIDALMTVELLPVGRGTRTFRTETVIATPRGRL</sequence>
<feature type="region of interest" description="Disordered" evidence="2">
    <location>
        <begin position="209"/>
        <end position="228"/>
    </location>
</feature>
<dbReference type="PANTHER" id="PTHR30461">
    <property type="entry name" value="DNA-INVERTASE FROM LAMBDOID PROPHAGE"/>
    <property type="match status" value="1"/>
</dbReference>
<evidence type="ECO:0000313" key="5">
    <source>
        <dbReference type="EMBL" id="MFC4130908.1"/>
    </source>
</evidence>
<dbReference type="SMART" id="SM00857">
    <property type="entry name" value="Resolvase"/>
    <property type="match status" value="1"/>
</dbReference>